<feature type="transmembrane region" description="Helical" evidence="7">
    <location>
        <begin position="289"/>
        <end position="309"/>
    </location>
</feature>
<dbReference type="PANTHER" id="PTHR43163">
    <property type="entry name" value="DIPEPTIDE TRANSPORT SYSTEM PERMEASE PROTEIN DPPB-RELATED"/>
    <property type="match status" value="1"/>
</dbReference>
<keyword evidence="2 7" id="KW-0813">Transport</keyword>
<feature type="transmembrane region" description="Helical" evidence="7">
    <location>
        <begin position="103"/>
        <end position="124"/>
    </location>
</feature>
<dbReference type="SUPFAM" id="SSF161098">
    <property type="entry name" value="MetI-like"/>
    <property type="match status" value="1"/>
</dbReference>
<dbReference type="PANTHER" id="PTHR43163:SF6">
    <property type="entry name" value="DIPEPTIDE TRANSPORT SYSTEM PERMEASE PROTEIN DPPB-RELATED"/>
    <property type="match status" value="1"/>
</dbReference>
<keyword evidence="5 7" id="KW-1133">Transmembrane helix</keyword>
<keyword evidence="10" id="KW-1185">Reference proteome</keyword>
<dbReference type="RefSeq" id="WP_012122301.1">
    <property type="nucleotide sequence ID" value="NC_009767.1"/>
</dbReference>
<dbReference type="KEGG" id="rca:Rcas_3841"/>
<gene>
    <name evidence="9" type="ordered locus">Rcas_3841</name>
</gene>
<keyword evidence="3" id="KW-1003">Cell membrane</keyword>
<feature type="transmembrane region" description="Helical" evidence="7">
    <location>
        <begin position="136"/>
        <end position="163"/>
    </location>
</feature>
<keyword evidence="6 7" id="KW-0472">Membrane</keyword>
<comment type="similarity">
    <text evidence="7">Belongs to the binding-protein-dependent transport system permease family.</text>
</comment>
<evidence type="ECO:0000256" key="2">
    <source>
        <dbReference type="ARBA" id="ARBA00022448"/>
    </source>
</evidence>
<dbReference type="Gene3D" id="1.10.3720.10">
    <property type="entry name" value="MetI-like"/>
    <property type="match status" value="1"/>
</dbReference>
<sequence length="316" mass="34929">MNRYLLQRLALVIPTLAGVSLIIFALMRLLPGDVVDILFGGDTQADQRTLDQIRENLGLNRPLAVQYLEWIGGFLSGNFGVSMRTGIPVAESIAQGMPVTLQLAVMAIFFACLFAIPLGIIAAVRRNGVTDMLTRIVGLIGLSFPAFWLATMFLLISSTMFRWTPPLGWVSPFADFGRNMQMMLAPALLLALQPMAIIMRMTRASLLEVLRQDYIRTAYAKGLRDRAVLLRHALQNAFIPVLTVIGVQFGVLMGGSIIIEQIFSLPGIAFLLINGIYNRDYPVVQSTVLLLSLIFVLVNLAVDLLYSAVDPRIRYD</sequence>
<evidence type="ECO:0000256" key="5">
    <source>
        <dbReference type="ARBA" id="ARBA00022989"/>
    </source>
</evidence>
<dbReference type="EMBL" id="CP000804">
    <property type="protein sequence ID" value="ABU59878.1"/>
    <property type="molecule type" value="Genomic_DNA"/>
</dbReference>
<feature type="transmembrane region" description="Helical" evidence="7">
    <location>
        <begin position="9"/>
        <end position="30"/>
    </location>
</feature>
<dbReference type="InterPro" id="IPR000515">
    <property type="entry name" value="MetI-like"/>
</dbReference>
<dbReference type="InterPro" id="IPR035906">
    <property type="entry name" value="MetI-like_sf"/>
</dbReference>
<dbReference type="STRING" id="383372.Rcas_3841"/>
<feature type="transmembrane region" description="Helical" evidence="7">
    <location>
        <begin position="183"/>
        <end position="202"/>
    </location>
</feature>
<protein>
    <submittedName>
        <fullName evidence="9">Binding-protein-dependent transport systems inner membrane component</fullName>
    </submittedName>
</protein>
<name>A7NQN2_ROSCS</name>
<dbReference type="InterPro" id="IPR045621">
    <property type="entry name" value="BPD_transp_1_N"/>
</dbReference>
<feature type="domain" description="ABC transmembrane type-1" evidence="8">
    <location>
        <begin position="97"/>
        <end position="306"/>
    </location>
</feature>
<dbReference type="HOGENOM" id="CLU_036879_0_0_0"/>
<evidence type="ECO:0000259" key="8">
    <source>
        <dbReference type="PROSITE" id="PS50928"/>
    </source>
</evidence>
<evidence type="ECO:0000313" key="9">
    <source>
        <dbReference type="EMBL" id="ABU59878.1"/>
    </source>
</evidence>
<dbReference type="PROSITE" id="PS50928">
    <property type="entry name" value="ABC_TM1"/>
    <property type="match status" value="1"/>
</dbReference>
<dbReference type="Proteomes" id="UP000000263">
    <property type="component" value="Chromosome"/>
</dbReference>
<evidence type="ECO:0000313" key="10">
    <source>
        <dbReference type="Proteomes" id="UP000000263"/>
    </source>
</evidence>
<dbReference type="CDD" id="cd06261">
    <property type="entry name" value="TM_PBP2"/>
    <property type="match status" value="1"/>
</dbReference>
<dbReference type="Pfam" id="PF00528">
    <property type="entry name" value="BPD_transp_1"/>
    <property type="match status" value="1"/>
</dbReference>
<dbReference type="GO" id="GO:0005886">
    <property type="term" value="C:plasma membrane"/>
    <property type="evidence" value="ECO:0007669"/>
    <property type="project" value="UniProtKB-SubCell"/>
</dbReference>
<reference evidence="9 10" key="1">
    <citation type="submission" date="2007-08" db="EMBL/GenBank/DDBJ databases">
        <title>Complete sequence of Roseiflexus castenholzii DSM 13941.</title>
        <authorList>
            <consortium name="US DOE Joint Genome Institute"/>
            <person name="Copeland A."/>
            <person name="Lucas S."/>
            <person name="Lapidus A."/>
            <person name="Barry K."/>
            <person name="Glavina del Rio T."/>
            <person name="Dalin E."/>
            <person name="Tice H."/>
            <person name="Pitluck S."/>
            <person name="Thompson L.S."/>
            <person name="Brettin T."/>
            <person name="Bruce D."/>
            <person name="Detter J.C."/>
            <person name="Han C."/>
            <person name="Tapia R."/>
            <person name="Schmutz J."/>
            <person name="Larimer F."/>
            <person name="Land M."/>
            <person name="Hauser L."/>
            <person name="Kyrpides N."/>
            <person name="Mikhailova N."/>
            <person name="Bryant D.A."/>
            <person name="Hanada S."/>
            <person name="Tsukatani Y."/>
            <person name="Richardson P."/>
        </authorList>
    </citation>
    <scope>NUCLEOTIDE SEQUENCE [LARGE SCALE GENOMIC DNA]</scope>
    <source>
        <strain evidence="10">DSM 13941 / HLO8</strain>
    </source>
</reference>
<feature type="transmembrane region" description="Helical" evidence="7">
    <location>
        <begin position="233"/>
        <end position="251"/>
    </location>
</feature>
<accession>A7NQN2</accession>
<dbReference type="Pfam" id="PF19300">
    <property type="entry name" value="BPD_transp_1_N"/>
    <property type="match status" value="1"/>
</dbReference>
<evidence type="ECO:0000256" key="1">
    <source>
        <dbReference type="ARBA" id="ARBA00004651"/>
    </source>
</evidence>
<dbReference type="OrthoDB" id="9772184at2"/>
<organism evidence="9 10">
    <name type="scientific">Roseiflexus castenholzii (strain DSM 13941 / HLO8)</name>
    <dbReference type="NCBI Taxonomy" id="383372"/>
    <lineage>
        <taxon>Bacteria</taxon>
        <taxon>Bacillati</taxon>
        <taxon>Chloroflexota</taxon>
        <taxon>Chloroflexia</taxon>
        <taxon>Chloroflexales</taxon>
        <taxon>Roseiflexineae</taxon>
        <taxon>Roseiflexaceae</taxon>
        <taxon>Roseiflexus</taxon>
    </lineage>
</organism>
<evidence type="ECO:0000256" key="7">
    <source>
        <dbReference type="RuleBase" id="RU363032"/>
    </source>
</evidence>
<dbReference type="GO" id="GO:0071916">
    <property type="term" value="F:dipeptide transmembrane transporter activity"/>
    <property type="evidence" value="ECO:0007669"/>
    <property type="project" value="TreeGrafter"/>
</dbReference>
<proteinExistence type="inferred from homology"/>
<dbReference type="eggNOG" id="COG0601">
    <property type="taxonomic scope" value="Bacteria"/>
</dbReference>
<comment type="subcellular location">
    <subcellularLocation>
        <location evidence="1 7">Cell membrane</location>
        <topology evidence="1 7">Multi-pass membrane protein</topology>
    </subcellularLocation>
</comment>
<dbReference type="AlphaFoldDB" id="A7NQN2"/>
<evidence type="ECO:0000256" key="3">
    <source>
        <dbReference type="ARBA" id="ARBA00022475"/>
    </source>
</evidence>
<evidence type="ECO:0000256" key="4">
    <source>
        <dbReference type="ARBA" id="ARBA00022692"/>
    </source>
</evidence>
<keyword evidence="4 7" id="KW-0812">Transmembrane</keyword>
<evidence type="ECO:0000256" key="6">
    <source>
        <dbReference type="ARBA" id="ARBA00023136"/>
    </source>
</evidence>